<dbReference type="Gramene" id="ERM95243">
    <property type="protein sequence ID" value="ERM95243"/>
    <property type="gene ID" value="AMTR_s00009p00268640"/>
</dbReference>
<dbReference type="Proteomes" id="UP000017836">
    <property type="component" value="Unassembled WGS sequence"/>
</dbReference>
<evidence type="ECO:0000313" key="2">
    <source>
        <dbReference type="EMBL" id="ERM95243.1"/>
    </source>
</evidence>
<gene>
    <name evidence="2" type="ORF">AMTR_s00009p00268640</name>
</gene>
<accession>W1NIC8</accession>
<protein>
    <recommendedName>
        <fullName evidence="4">DUF4283 domain-containing protein</fullName>
    </recommendedName>
</protein>
<feature type="compositionally biased region" description="Pro residues" evidence="1">
    <location>
        <begin position="79"/>
        <end position="90"/>
    </location>
</feature>
<feature type="region of interest" description="Disordered" evidence="1">
    <location>
        <begin position="1"/>
        <end position="120"/>
    </location>
</feature>
<dbReference type="HOGENOM" id="CLU_1172072_0_0_1"/>
<feature type="compositionally biased region" description="Polar residues" evidence="1">
    <location>
        <begin position="24"/>
        <end position="37"/>
    </location>
</feature>
<reference evidence="3" key="1">
    <citation type="journal article" date="2013" name="Science">
        <title>The Amborella genome and the evolution of flowering plants.</title>
        <authorList>
            <consortium name="Amborella Genome Project"/>
        </authorList>
    </citation>
    <scope>NUCLEOTIDE SEQUENCE [LARGE SCALE GENOMIC DNA]</scope>
</reference>
<feature type="compositionally biased region" description="Low complexity" evidence="1">
    <location>
        <begin position="53"/>
        <end position="78"/>
    </location>
</feature>
<proteinExistence type="predicted"/>
<sequence length="237" mass="26184">MRGRYLGGARFPRPTPNPFHPSRARQQNPRLHQTSAPSHHHSRQFRHNPHPLASHLQNHSSQSAAQHHHPSISSFDPLPASPTPSSPLPFPQALNSKRDTCGLLNPKVNPSLSNPPPPTPSLSAPFSIPVGGKLFDALILFLRFSLVGWLQPQRNDVAGIQRWALDIWDVAYISCRKLSSGEFLFSFPSETPLLKALDNQGARFKGAYLSLSRWNKVNGAAKPQKLGLIATHIPLQT</sequence>
<evidence type="ECO:0000256" key="1">
    <source>
        <dbReference type="SAM" id="MobiDB-lite"/>
    </source>
</evidence>
<feature type="compositionally biased region" description="Low complexity" evidence="1">
    <location>
        <begin position="103"/>
        <end position="112"/>
    </location>
</feature>
<evidence type="ECO:0008006" key="4">
    <source>
        <dbReference type="Google" id="ProtNLM"/>
    </source>
</evidence>
<dbReference type="EMBL" id="KI397501">
    <property type="protein sequence ID" value="ERM95243.1"/>
    <property type="molecule type" value="Genomic_DNA"/>
</dbReference>
<keyword evidence="3" id="KW-1185">Reference proteome</keyword>
<name>W1NIC8_AMBTC</name>
<feature type="compositionally biased region" description="Basic residues" evidence="1">
    <location>
        <begin position="38"/>
        <end position="49"/>
    </location>
</feature>
<dbReference type="AlphaFoldDB" id="W1NIC8"/>
<organism evidence="2 3">
    <name type="scientific">Amborella trichopoda</name>
    <dbReference type="NCBI Taxonomy" id="13333"/>
    <lineage>
        <taxon>Eukaryota</taxon>
        <taxon>Viridiplantae</taxon>
        <taxon>Streptophyta</taxon>
        <taxon>Embryophyta</taxon>
        <taxon>Tracheophyta</taxon>
        <taxon>Spermatophyta</taxon>
        <taxon>Magnoliopsida</taxon>
        <taxon>Amborellales</taxon>
        <taxon>Amborellaceae</taxon>
        <taxon>Amborella</taxon>
    </lineage>
</organism>
<evidence type="ECO:0000313" key="3">
    <source>
        <dbReference type="Proteomes" id="UP000017836"/>
    </source>
</evidence>